<dbReference type="Proteomes" id="UP001558613">
    <property type="component" value="Unassembled WGS sequence"/>
</dbReference>
<feature type="compositionally biased region" description="Basic and acidic residues" evidence="1">
    <location>
        <begin position="53"/>
        <end position="69"/>
    </location>
</feature>
<dbReference type="EMBL" id="JAYMGO010000008">
    <property type="protein sequence ID" value="KAL1269157.1"/>
    <property type="molecule type" value="Genomic_DNA"/>
</dbReference>
<gene>
    <name evidence="2" type="ORF">QQF64_031446</name>
</gene>
<keyword evidence="3" id="KW-1185">Reference proteome</keyword>
<feature type="region of interest" description="Disordered" evidence="1">
    <location>
        <begin position="1"/>
        <end position="32"/>
    </location>
</feature>
<proteinExistence type="predicted"/>
<evidence type="ECO:0000313" key="2">
    <source>
        <dbReference type="EMBL" id="KAL1269157.1"/>
    </source>
</evidence>
<evidence type="ECO:0000256" key="1">
    <source>
        <dbReference type="SAM" id="MobiDB-lite"/>
    </source>
</evidence>
<name>A0ABR3MX21_9TELE</name>
<reference evidence="2 3" key="1">
    <citation type="submission" date="2023-09" db="EMBL/GenBank/DDBJ databases">
        <authorList>
            <person name="Wang M."/>
        </authorList>
    </citation>
    <scope>NUCLEOTIDE SEQUENCE [LARGE SCALE GENOMIC DNA]</scope>
    <source>
        <strain evidence="2">GT-2023</strain>
        <tissue evidence="2">Liver</tissue>
    </source>
</reference>
<sequence length="92" mass="10111">MAPQQRDAKGSFGGGQTTGRRTTNKIRRGDGGKIQGVALSGVVMECAQATPKGELEQLSKETELGERQSRPKAKGWRAREQRSRGRVRTNWS</sequence>
<accession>A0ABR3MX21</accession>
<feature type="region of interest" description="Disordered" evidence="1">
    <location>
        <begin position="50"/>
        <end position="92"/>
    </location>
</feature>
<evidence type="ECO:0000313" key="3">
    <source>
        <dbReference type="Proteomes" id="UP001558613"/>
    </source>
</evidence>
<protein>
    <submittedName>
        <fullName evidence="2">Uncharacterized protein</fullName>
    </submittedName>
</protein>
<organism evidence="2 3">
    <name type="scientific">Cirrhinus molitorella</name>
    <name type="common">mud carp</name>
    <dbReference type="NCBI Taxonomy" id="172907"/>
    <lineage>
        <taxon>Eukaryota</taxon>
        <taxon>Metazoa</taxon>
        <taxon>Chordata</taxon>
        <taxon>Craniata</taxon>
        <taxon>Vertebrata</taxon>
        <taxon>Euteleostomi</taxon>
        <taxon>Actinopterygii</taxon>
        <taxon>Neopterygii</taxon>
        <taxon>Teleostei</taxon>
        <taxon>Ostariophysi</taxon>
        <taxon>Cypriniformes</taxon>
        <taxon>Cyprinidae</taxon>
        <taxon>Labeoninae</taxon>
        <taxon>Labeonini</taxon>
        <taxon>Cirrhinus</taxon>
    </lineage>
</organism>
<comment type="caution">
    <text evidence="2">The sequence shown here is derived from an EMBL/GenBank/DDBJ whole genome shotgun (WGS) entry which is preliminary data.</text>
</comment>